<evidence type="ECO:0000313" key="3">
    <source>
        <dbReference type="EMBL" id="ROO88377.1"/>
    </source>
</evidence>
<dbReference type="RefSeq" id="WP_123667628.1">
    <property type="nucleotide sequence ID" value="NZ_RJKE01000001.1"/>
</dbReference>
<comment type="caution">
    <text evidence="3">The sequence shown here is derived from an EMBL/GenBank/DDBJ whole genome shotgun (WGS) entry which is preliminary data.</text>
</comment>
<keyword evidence="2" id="KW-0812">Transmembrane</keyword>
<sequence>MDDRTLLDLLAADAPGPSPAFADAVVGRARRVRRRRRLTVAASAAVVCAAAAVLPVLWTEQTAGVDSAVSATSARGGYDRQSDEQAKPAASGAPTPLAGGALESGDALQDDMGQKPGARPEVPDAPAYAVALTASGAGRADPLVVLDAFCSGMDSCAPGRLPGPFKAALKVFLPSVAFTTARTDRTAVRLGPAAPEGDDLVIVVNGRPVRVSPTADGGWTAV</sequence>
<keyword evidence="2" id="KW-1133">Transmembrane helix</keyword>
<dbReference type="EMBL" id="RJKE01000001">
    <property type="protein sequence ID" value="ROO88377.1"/>
    <property type="molecule type" value="Genomic_DNA"/>
</dbReference>
<feature type="compositionally biased region" description="Basic and acidic residues" evidence="1">
    <location>
        <begin position="77"/>
        <end position="86"/>
    </location>
</feature>
<dbReference type="AlphaFoldDB" id="A0A3N1D4D3"/>
<organism evidence="3 4">
    <name type="scientific">Actinocorallia herbida</name>
    <dbReference type="NCBI Taxonomy" id="58109"/>
    <lineage>
        <taxon>Bacteria</taxon>
        <taxon>Bacillati</taxon>
        <taxon>Actinomycetota</taxon>
        <taxon>Actinomycetes</taxon>
        <taxon>Streptosporangiales</taxon>
        <taxon>Thermomonosporaceae</taxon>
        <taxon>Actinocorallia</taxon>
    </lineage>
</organism>
<evidence type="ECO:0000313" key="4">
    <source>
        <dbReference type="Proteomes" id="UP000272400"/>
    </source>
</evidence>
<keyword evidence="4" id="KW-1185">Reference proteome</keyword>
<evidence type="ECO:0000256" key="2">
    <source>
        <dbReference type="SAM" id="Phobius"/>
    </source>
</evidence>
<proteinExistence type="predicted"/>
<keyword evidence="2" id="KW-0472">Membrane</keyword>
<reference evidence="3 4" key="1">
    <citation type="submission" date="2018-11" db="EMBL/GenBank/DDBJ databases">
        <title>Sequencing the genomes of 1000 actinobacteria strains.</title>
        <authorList>
            <person name="Klenk H.-P."/>
        </authorList>
    </citation>
    <scope>NUCLEOTIDE SEQUENCE [LARGE SCALE GENOMIC DNA]</scope>
    <source>
        <strain evidence="3 4">DSM 44254</strain>
    </source>
</reference>
<gene>
    <name evidence="3" type="ORF">EDD29_6046</name>
</gene>
<evidence type="ECO:0000256" key="1">
    <source>
        <dbReference type="SAM" id="MobiDB-lite"/>
    </source>
</evidence>
<feature type="transmembrane region" description="Helical" evidence="2">
    <location>
        <begin position="38"/>
        <end position="58"/>
    </location>
</feature>
<name>A0A3N1D4D3_9ACTN</name>
<dbReference type="Proteomes" id="UP000272400">
    <property type="component" value="Unassembled WGS sequence"/>
</dbReference>
<protein>
    <submittedName>
        <fullName evidence="3">Uncharacterized protein</fullName>
    </submittedName>
</protein>
<accession>A0A3N1D4D3</accession>
<feature type="region of interest" description="Disordered" evidence="1">
    <location>
        <begin position="74"/>
        <end position="123"/>
    </location>
</feature>